<keyword evidence="2" id="KW-1185">Reference proteome</keyword>
<sequence>MQQPWGTDPELRDHLVAQFLEWAEHRHTPVEHVQDAIMALDWSSLGPNDGYFRWTVRDIDRFLLEYLPDRLALPETVCANGALTLRPLLEFLARYGMLSTDSDLPDDMGDRCGEVWEAAEHRVSYDVRAKALFQHVRGGEELTFAELVSRVRTLPADEVKKALDGVEQRTVGPLRLPNEREQWFAAERAPVFVWFAQLRQACGEDGIELVGRGQLPDEIAIPLGVDPAELPRVLAWALAAGAVRRFKGRLVQVAAWRKVEKHSVNLIRKVFAAHPKLPGRSLVQLSIELVKAAVARRSLDLLELPVPSDVIDFLMDCGLMFSLGSEARLTACGVPILVDVAEENGLLVRVLPDALWSTVDELIDALPAAGDEWADDVREWSMEQPDRHNARELISRIATPDRPTADVMVAIRACGDVFGEKRTVPPVRLLLGGPHDGPALLWLLRHKALDGGDVPAVRIADAHVVELSGLLDGGGVARMLDAVAEHGDTAQTIEFLNLVWRSDHPRTCEVLLVTAEHYGDETVAAHARKLAERHRGWHTRG</sequence>
<reference evidence="1 2" key="1">
    <citation type="submission" date="2020-08" db="EMBL/GenBank/DDBJ databases">
        <title>Sequencing the genomes of 1000 actinobacteria strains.</title>
        <authorList>
            <person name="Klenk H.-P."/>
        </authorList>
    </citation>
    <scope>NUCLEOTIDE SEQUENCE [LARGE SCALE GENOMIC DNA]</scope>
    <source>
        <strain evidence="1 2">DSM 43851</strain>
    </source>
</reference>
<evidence type="ECO:0000313" key="1">
    <source>
        <dbReference type="EMBL" id="MBB5893952.1"/>
    </source>
</evidence>
<comment type="caution">
    <text evidence="1">The sequence shown here is derived from an EMBL/GenBank/DDBJ whole genome shotgun (WGS) entry which is preliminary data.</text>
</comment>
<dbReference type="RefSeq" id="WP_184865608.1">
    <property type="nucleotide sequence ID" value="NZ_BAAAWY010000011.1"/>
</dbReference>
<evidence type="ECO:0000313" key="2">
    <source>
        <dbReference type="Proteomes" id="UP000585638"/>
    </source>
</evidence>
<dbReference type="EMBL" id="JACHIR010000001">
    <property type="protein sequence ID" value="MBB5893952.1"/>
    <property type="molecule type" value="Genomic_DNA"/>
</dbReference>
<protein>
    <submittedName>
        <fullName evidence="1">Uncharacterized protein</fullName>
    </submittedName>
</protein>
<dbReference type="AlphaFoldDB" id="A0A7W9KK66"/>
<proteinExistence type="predicted"/>
<gene>
    <name evidence="1" type="ORF">BJ998_005148</name>
</gene>
<organism evidence="1 2">
    <name type="scientific">Kutzneria kofuensis</name>
    <dbReference type="NCBI Taxonomy" id="103725"/>
    <lineage>
        <taxon>Bacteria</taxon>
        <taxon>Bacillati</taxon>
        <taxon>Actinomycetota</taxon>
        <taxon>Actinomycetes</taxon>
        <taxon>Pseudonocardiales</taxon>
        <taxon>Pseudonocardiaceae</taxon>
        <taxon>Kutzneria</taxon>
    </lineage>
</organism>
<accession>A0A7W9KK66</accession>
<name>A0A7W9KK66_9PSEU</name>
<dbReference type="Proteomes" id="UP000585638">
    <property type="component" value="Unassembled WGS sequence"/>
</dbReference>